<geneLocation type="plasmid" evidence="2">
    <name>p1517_part_2</name>
</geneLocation>
<organism evidence="2">
    <name type="scientific">Gordonia rubripertincta</name>
    <name type="common">Rhodococcus corallinus</name>
    <dbReference type="NCBI Taxonomy" id="36822"/>
    <lineage>
        <taxon>Bacteria</taxon>
        <taxon>Bacillati</taxon>
        <taxon>Actinomycetota</taxon>
        <taxon>Actinomycetes</taxon>
        <taxon>Mycobacteriales</taxon>
        <taxon>Gordoniaceae</taxon>
        <taxon>Gordonia</taxon>
    </lineage>
</organism>
<feature type="region of interest" description="Disordered" evidence="1">
    <location>
        <begin position="173"/>
        <end position="224"/>
    </location>
</feature>
<accession>A0AAW6RAX7</accession>
<keyword evidence="2" id="KW-0614">Plasmid</keyword>
<reference evidence="2" key="1">
    <citation type="submission" date="2023-04" db="EMBL/GenBank/DDBJ databases">
        <title>Characterization and analysis of the complete genome of Gordonia rubripertincta 112, the degrader of aromatic and aliphatic compounds.</title>
        <authorList>
            <person name="Frantsuzova E."/>
            <person name="Bogun A."/>
            <person name="Delegan Y."/>
        </authorList>
    </citation>
    <scope>NUCLEOTIDE SEQUENCE</scope>
    <source>
        <strain evidence="2">112</strain>
        <plasmid evidence="2">p1517_part_2</plasmid>
    </source>
</reference>
<dbReference type="AlphaFoldDB" id="A0AAW6RAX7"/>
<feature type="compositionally biased region" description="Pro residues" evidence="1">
    <location>
        <begin position="195"/>
        <end position="224"/>
    </location>
</feature>
<comment type="caution">
    <text evidence="2">The sequence shown here is derived from an EMBL/GenBank/DDBJ whole genome shotgun (WGS) entry which is preliminary data.</text>
</comment>
<dbReference type="EMBL" id="JARUXG010000017">
    <property type="protein sequence ID" value="MDG6783083.1"/>
    <property type="molecule type" value="Genomic_DNA"/>
</dbReference>
<proteinExistence type="predicted"/>
<sequence length="224" mass="23300">MGGILTTHHRATRPAALTLGIAGILAAATLAACGEQTVNEGIPPLESATATSTAHADSITDTSDLRNLMAISTHVFTGRVESAAGTKALGPLPETQYSVLTKTAIKGKVPESVVVNQQGGVKDGVYISVNGDTPLKVGQWYLFATRYLESGKWYTLIPVDGRKPVTEQQARDRASAPLAAAEAALRANPQSRLAPPDPPSPSMTFPIPQPGDRNPPPPSPAPPG</sequence>
<feature type="compositionally biased region" description="Low complexity" evidence="1">
    <location>
        <begin position="175"/>
        <end position="194"/>
    </location>
</feature>
<evidence type="ECO:0000256" key="1">
    <source>
        <dbReference type="SAM" id="MobiDB-lite"/>
    </source>
</evidence>
<evidence type="ECO:0000313" key="2">
    <source>
        <dbReference type="EMBL" id="MDG6783083.1"/>
    </source>
</evidence>
<gene>
    <name evidence="2" type="ORF">QBL07_19885</name>
</gene>
<dbReference type="RefSeq" id="WP_005199737.1">
    <property type="nucleotide sequence ID" value="NZ_CP178557.1"/>
</dbReference>
<protein>
    <submittedName>
        <fullName evidence="2">Uncharacterized protein</fullName>
    </submittedName>
</protein>
<name>A0AAW6RAX7_GORRU</name>